<feature type="non-terminal residue" evidence="1">
    <location>
        <position position="68"/>
    </location>
</feature>
<organism evidence="1">
    <name type="scientific">marine sediment metagenome</name>
    <dbReference type="NCBI Taxonomy" id="412755"/>
    <lineage>
        <taxon>unclassified sequences</taxon>
        <taxon>metagenomes</taxon>
        <taxon>ecological metagenomes</taxon>
    </lineage>
</organism>
<reference evidence="1" key="1">
    <citation type="journal article" date="2014" name="Front. Microbiol.">
        <title>High frequency of phylogenetically diverse reductive dehalogenase-homologous genes in deep subseafloor sedimentary metagenomes.</title>
        <authorList>
            <person name="Kawai M."/>
            <person name="Futagami T."/>
            <person name="Toyoda A."/>
            <person name="Takaki Y."/>
            <person name="Nishi S."/>
            <person name="Hori S."/>
            <person name="Arai W."/>
            <person name="Tsubouchi T."/>
            <person name="Morono Y."/>
            <person name="Uchiyama I."/>
            <person name="Ito T."/>
            <person name="Fujiyama A."/>
            <person name="Inagaki F."/>
            <person name="Takami H."/>
        </authorList>
    </citation>
    <scope>NUCLEOTIDE SEQUENCE</scope>
    <source>
        <strain evidence="1">Expedition CK06-06</strain>
    </source>
</reference>
<dbReference type="Gene3D" id="3.30.420.40">
    <property type="match status" value="1"/>
</dbReference>
<accession>X1BUX8</accession>
<dbReference type="AlphaFoldDB" id="X1BUX8"/>
<gene>
    <name evidence="1" type="ORF">S01H4_41399</name>
</gene>
<proteinExistence type="predicted"/>
<name>X1BUX8_9ZZZZ</name>
<dbReference type="EMBL" id="BART01022637">
    <property type="protein sequence ID" value="GAG98875.1"/>
    <property type="molecule type" value="Genomic_DNA"/>
</dbReference>
<evidence type="ECO:0000313" key="1">
    <source>
        <dbReference type="EMBL" id="GAG98875.1"/>
    </source>
</evidence>
<sequence length="68" mass="7743">MAGKVTTLFIDDTEIRLLVAKGKRVQKWARLPLEPGLVRDGVIRDEAQVVDRLKELFKLEKVTAKKVI</sequence>
<comment type="caution">
    <text evidence="1">The sequence shown here is derived from an EMBL/GenBank/DDBJ whole genome shotgun (WGS) entry which is preliminary data.</text>
</comment>
<protein>
    <submittedName>
        <fullName evidence="1">Uncharacterized protein</fullName>
    </submittedName>
</protein>